<sequence>MEKSKNIYEISYRIKQDKKLNFISFAITPWHALGVMGALEVLKKKGCHLEGMICICPHTTGGVLLDKSFFSSVESDKVEIFTFRGSENVSNKKMKQYLKTIPLRDGEDFFVISPLKPQYEIIEKISLVRKNDRITAVVIDEGLATYMRDTKSWLQSQKREEKKDIISLDEILNKLLLEKYYLKYLNKYKLCMNQNIFIKNHKQELVMNRRAIYGYRSILKKMKSENQITNANDYANAVVINTQPYFEEGRFKSEIDLKVIENACDFFQNQNLSVILKVHPREDLLERYQNLPCKIDTSGGVPMELLLASLKVKPKYLVGFTTTTLVTAKLFFGIEGISLINLVDSNEMEMELKKEFHRFAHYFKEYIKIPNYLQELEQK</sequence>
<dbReference type="EMBL" id="QRCT01000045">
    <property type="protein sequence ID" value="RDU22805.1"/>
    <property type="molecule type" value="Genomic_DNA"/>
</dbReference>
<reference evidence="2 3" key="1">
    <citation type="submission" date="2018-07" db="EMBL/GenBank/DDBJ databases">
        <title>Anaerosacharophilus polymeroproducens gen. nov. sp. nov., an anaerobic bacterium isolated from salt field.</title>
        <authorList>
            <person name="Kim W."/>
            <person name="Yang S.-H."/>
            <person name="Oh J."/>
            <person name="Lee J.-H."/>
            <person name="Kwon K.K."/>
        </authorList>
    </citation>
    <scope>NUCLEOTIDE SEQUENCE [LARGE SCALE GENOMIC DNA]</scope>
    <source>
        <strain evidence="2 3">MCWD5</strain>
    </source>
</reference>
<accession>A0A371ATA5</accession>
<evidence type="ECO:0000313" key="3">
    <source>
        <dbReference type="Proteomes" id="UP000255036"/>
    </source>
</evidence>
<dbReference type="Proteomes" id="UP000255036">
    <property type="component" value="Unassembled WGS sequence"/>
</dbReference>
<dbReference type="Pfam" id="PF07388">
    <property type="entry name" value="A-2_8-polyST"/>
    <property type="match status" value="1"/>
</dbReference>
<keyword evidence="1" id="KW-0812">Transmembrane</keyword>
<keyword evidence="1" id="KW-1133">Transmembrane helix</keyword>
<organism evidence="2 3">
    <name type="scientific">Anaerosacchariphilus polymeriproducens</name>
    <dbReference type="NCBI Taxonomy" id="1812858"/>
    <lineage>
        <taxon>Bacteria</taxon>
        <taxon>Bacillati</taxon>
        <taxon>Bacillota</taxon>
        <taxon>Clostridia</taxon>
        <taxon>Lachnospirales</taxon>
        <taxon>Lachnospiraceae</taxon>
        <taxon>Anaerosacchariphilus</taxon>
    </lineage>
</organism>
<evidence type="ECO:0000313" key="2">
    <source>
        <dbReference type="EMBL" id="RDU22805.1"/>
    </source>
</evidence>
<protein>
    <submittedName>
        <fullName evidence="2">Uncharacterized protein</fullName>
    </submittedName>
</protein>
<evidence type="ECO:0000256" key="1">
    <source>
        <dbReference type="SAM" id="Phobius"/>
    </source>
</evidence>
<feature type="transmembrane region" description="Helical" evidence="1">
    <location>
        <begin position="20"/>
        <end position="39"/>
    </location>
</feature>
<dbReference type="OrthoDB" id="2049529at2"/>
<keyword evidence="1" id="KW-0472">Membrane</keyword>
<proteinExistence type="predicted"/>
<comment type="caution">
    <text evidence="2">The sequence shown here is derived from an EMBL/GenBank/DDBJ whole genome shotgun (WGS) entry which is preliminary data.</text>
</comment>
<keyword evidence="3" id="KW-1185">Reference proteome</keyword>
<dbReference type="RefSeq" id="WP_115482567.1">
    <property type="nucleotide sequence ID" value="NZ_QRCT01000045.1"/>
</dbReference>
<dbReference type="Gene3D" id="3.40.50.11110">
    <property type="entry name" value="Sialyltransferase, C-terminal GT-B Rossman nucleotide-binding domain"/>
    <property type="match status" value="1"/>
</dbReference>
<dbReference type="AlphaFoldDB" id="A0A371ATA5"/>
<name>A0A371ATA5_9FIRM</name>
<dbReference type="InterPro" id="IPR010866">
    <property type="entry name" value="A-2_8-polyST"/>
</dbReference>
<gene>
    <name evidence="2" type="ORF">DWV06_12725</name>
</gene>